<evidence type="ECO:0000256" key="1">
    <source>
        <dbReference type="ARBA" id="ARBA00001864"/>
    </source>
</evidence>
<dbReference type="InterPro" id="IPR036441">
    <property type="entry name" value="DHquinase_II_sf"/>
</dbReference>
<feature type="binding site" evidence="8">
    <location>
        <position position="118"/>
    </location>
    <ligand>
        <name>substrate</name>
    </ligand>
</feature>
<feature type="binding site" evidence="8">
    <location>
        <position position="91"/>
    </location>
    <ligand>
        <name>substrate</name>
    </ligand>
</feature>
<dbReference type="Gene3D" id="3.40.50.9100">
    <property type="entry name" value="Dehydroquinase, class II"/>
    <property type="match status" value="1"/>
</dbReference>
<evidence type="ECO:0000313" key="9">
    <source>
        <dbReference type="EMBL" id="GAA1218156.1"/>
    </source>
</evidence>
<proteinExistence type="inferred from homology"/>
<protein>
    <recommendedName>
        <fullName evidence="5 8">3-dehydroquinate dehydratase</fullName>
        <shortName evidence="8">3-dehydroquinase</shortName>
        <ecNumber evidence="5 8">4.2.1.10</ecNumber>
    </recommendedName>
    <alternativeName>
        <fullName evidence="8">Type II DHQase</fullName>
    </alternativeName>
</protein>
<feature type="active site" description="Proton donor" evidence="8">
    <location>
        <position position="107"/>
    </location>
</feature>
<dbReference type="PIRSF" id="PIRSF001399">
    <property type="entry name" value="DHquinase_II"/>
    <property type="match status" value="1"/>
</dbReference>
<evidence type="ECO:0000256" key="3">
    <source>
        <dbReference type="ARBA" id="ARBA00011037"/>
    </source>
</evidence>
<comment type="similarity">
    <text evidence="3 8">Belongs to the type-II 3-dehydroquinase family.</text>
</comment>
<dbReference type="Pfam" id="PF01220">
    <property type="entry name" value="DHquinase_II"/>
    <property type="match status" value="1"/>
</dbReference>
<dbReference type="SUPFAM" id="SSF52304">
    <property type="entry name" value="Type II 3-dehydroquinate dehydratase"/>
    <property type="match status" value="1"/>
</dbReference>
<evidence type="ECO:0000313" key="10">
    <source>
        <dbReference type="Proteomes" id="UP001500943"/>
    </source>
</evidence>
<gene>
    <name evidence="8 9" type="primary">aroQ</name>
    <name evidence="9" type="ORF">GCM10009655_16960</name>
</gene>
<organism evidence="9 10">
    <name type="scientific">Rhodoglobus aureus</name>
    <dbReference type="NCBI Taxonomy" id="191497"/>
    <lineage>
        <taxon>Bacteria</taxon>
        <taxon>Bacillati</taxon>
        <taxon>Actinomycetota</taxon>
        <taxon>Actinomycetes</taxon>
        <taxon>Micrococcales</taxon>
        <taxon>Microbacteriaceae</taxon>
        <taxon>Rhodoglobus</taxon>
    </lineage>
</organism>
<dbReference type="HAMAP" id="MF_00169">
    <property type="entry name" value="AroQ"/>
    <property type="match status" value="1"/>
</dbReference>
<sequence>MTTVFVLNGPNLSRLGSREPDVYGGGTLVDLRAALEAHAGSLPTAAALSLDFRQTDSETELISWLHEAIDTGSPVIMNPASFTHYSYALRDAAAQVTGAGLTLVEVHITNPHAREEFRHTSVISGVATGVIAGFGFESYILGLDAVARRLS</sequence>
<dbReference type="PANTHER" id="PTHR21272:SF3">
    <property type="entry name" value="CATABOLIC 3-DEHYDROQUINASE"/>
    <property type="match status" value="1"/>
</dbReference>
<comment type="catalytic activity">
    <reaction evidence="1 8">
        <text>3-dehydroquinate = 3-dehydroshikimate + H2O</text>
        <dbReference type="Rhea" id="RHEA:21096"/>
        <dbReference type="ChEBI" id="CHEBI:15377"/>
        <dbReference type="ChEBI" id="CHEBI:16630"/>
        <dbReference type="ChEBI" id="CHEBI:32364"/>
        <dbReference type="EC" id="4.2.1.10"/>
    </reaction>
</comment>
<dbReference type="PROSITE" id="PS01029">
    <property type="entry name" value="DEHYDROQUINASE_II"/>
    <property type="match status" value="1"/>
</dbReference>
<keyword evidence="10" id="KW-1185">Reference proteome</keyword>
<evidence type="ECO:0000256" key="6">
    <source>
        <dbReference type="ARBA" id="ARBA00023141"/>
    </source>
</evidence>
<feature type="binding site" evidence="8">
    <location>
        <position position="78"/>
    </location>
    <ligand>
        <name>substrate</name>
    </ligand>
</feature>
<comment type="function">
    <text evidence="8">Catalyzes a trans-dehydration via an enolate intermediate.</text>
</comment>
<comment type="subunit">
    <text evidence="4 8">Homododecamer.</text>
</comment>
<reference evidence="9 10" key="1">
    <citation type="journal article" date="2019" name="Int. J. Syst. Evol. Microbiol.">
        <title>The Global Catalogue of Microorganisms (GCM) 10K type strain sequencing project: providing services to taxonomists for standard genome sequencing and annotation.</title>
        <authorList>
            <consortium name="The Broad Institute Genomics Platform"/>
            <consortium name="The Broad Institute Genome Sequencing Center for Infectious Disease"/>
            <person name="Wu L."/>
            <person name="Ma J."/>
        </authorList>
    </citation>
    <scope>NUCLEOTIDE SEQUENCE [LARGE SCALE GENOMIC DNA]</scope>
    <source>
        <strain evidence="9 10">JCM 12762</strain>
    </source>
</reference>
<evidence type="ECO:0000256" key="5">
    <source>
        <dbReference type="ARBA" id="ARBA00012060"/>
    </source>
</evidence>
<dbReference type="InterPro" id="IPR001874">
    <property type="entry name" value="DHquinase_II"/>
</dbReference>
<dbReference type="EC" id="4.2.1.10" evidence="5 8"/>
<accession>A0ABN1VP21</accession>
<dbReference type="NCBIfam" id="NF003805">
    <property type="entry name" value="PRK05395.1-2"/>
    <property type="match status" value="1"/>
</dbReference>
<dbReference type="EMBL" id="BAAAKW010000030">
    <property type="protein sequence ID" value="GAA1218156.1"/>
    <property type="molecule type" value="Genomic_DNA"/>
</dbReference>
<dbReference type="NCBIfam" id="NF003807">
    <property type="entry name" value="PRK05395.1-4"/>
    <property type="match status" value="1"/>
</dbReference>
<comment type="pathway">
    <text evidence="2 8">Metabolic intermediate biosynthesis; chorismate biosynthesis; chorismate from D-erythrose 4-phosphate and phosphoenolpyruvate: step 3/7.</text>
</comment>
<evidence type="ECO:0000256" key="2">
    <source>
        <dbReference type="ARBA" id="ARBA00004902"/>
    </source>
</evidence>
<evidence type="ECO:0000256" key="7">
    <source>
        <dbReference type="ARBA" id="ARBA00023239"/>
    </source>
</evidence>
<feature type="site" description="Transition state stabilizer" evidence="8">
    <location>
        <position position="18"/>
    </location>
</feature>
<feature type="binding site" evidence="8">
    <location>
        <begin position="108"/>
        <end position="109"/>
    </location>
    <ligand>
        <name>substrate</name>
    </ligand>
</feature>
<dbReference type="Proteomes" id="UP001500943">
    <property type="component" value="Unassembled WGS sequence"/>
</dbReference>
<evidence type="ECO:0000256" key="4">
    <source>
        <dbReference type="ARBA" id="ARBA00011193"/>
    </source>
</evidence>
<keyword evidence="8" id="KW-0028">Amino-acid biosynthesis</keyword>
<dbReference type="RefSeq" id="WP_343924953.1">
    <property type="nucleotide sequence ID" value="NZ_BAAAKW010000030.1"/>
</dbReference>
<name>A0ABN1VP21_9MICO</name>
<evidence type="ECO:0000256" key="8">
    <source>
        <dbReference type="HAMAP-Rule" id="MF_00169"/>
    </source>
</evidence>
<dbReference type="PANTHER" id="PTHR21272">
    <property type="entry name" value="CATABOLIC 3-DEHYDROQUINASE"/>
    <property type="match status" value="1"/>
</dbReference>
<comment type="caution">
    <text evidence="9">The sequence shown here is derived from an EMBL/GenBank/DDBJ whole genome shotgun (WGS) entry which is preliminary data.</text>
</comment>
<feature type="active site" description="Proton acceptor" evidence="8">
    <location>
        <position position="23"/>
    </location>
</feature>
<feature type="binding site" evidence="8">
    <location>
        <position position="84"/>
    </location>
    <ligand>
        <name>substrate</name>
    </ligand>
</feature>
<keyword evidence="7 8" id="KW-0456">Lyase</keyword>
<keyword evidence="6 8" id="KW-0057">Aromatic amino acid biosynthesis</keyword>
<dbReference type="CDD" id="cd00466">
    <property type="entry name" value="DHQase_II"/>
    <property type="match status" value="1"/>
</dbReference>
<dbReference type="InterPro" id="IPR018509">
    <property type="entry name" value="DHquinase_II_CS"/>
</dbReference>